<proteinExistence type="predicted"/>
<comment type="caution">
    <text evidence="1">The sequence shown here is derived from an EMBL/GenBank/DDBJ whole genome shotgun (WGS) entry which is preliminary data.</text>
</comment>
<organism evidence="1 2">
    <name type="scientific">Diphasiastrum complanatum</name>
    <name type="common">Issler's clubmoss</name>
    <name type="synonym">Lycopodium complanatum</name>
    <dbReference type="NCBI Taxonomy" id="34168"/>
    <lineage>
        <taxon>Eukaryota</taxon>
        <taxon>Viridiplantae</taxon>
        <taxon>Streptophyta</taxon>
        <taxon>Embryophyta</taxon>
        <taxon>Tracheophyta</taxon>
        <taxon>Lycopodiopsida</taxon>
        <taxon>Lycopodiales</taxon>
        <taxon>Lycopodiaceae</taxon>
        <taxon>Lycopodioideae</taxon>
        <taxon>Diphasiastrum</taxon>
    </lineage>
</organism>
<name>A0ACC2BKI1_DIPCM</name>
<evidence type="ECO:0000313" key="2">
    <source>
        <dbReference type="Proteomes" id="UP001162992"/>
    </source>
</evidence>
<keyword evidence="2" id="KW-1185">Reference proteome</keyword>
<dbReference type="EMBL" id="CM055106">
    <property type="protein sequence ID" value="KAJ7530212.1"/>
    <property type="molecule type" value="Genomic_DNA"/>
</dbReference>
<sequence length="490" mass="56339">MDATEDELMNISSQLKDVEKEAKVSQNTLNELQGVKAKMDAFTKTTILLEKEMESLIVEELRQKNLHAEIKERKFLLEEDIKKSRWKLRNLSGDAAETAEDNAIKALENEISEEKALQETIHNLMLQQKQVELLHRRLLGNFQDSDVTMMHNTINLYNEDLANLKEKLNEVEHKLDHANKEDEERSEQLRMIIEEADLSEQMISEAEEDIMHLKTRIEQLKASQNETEEEIKSLEVLQELTGFSNGCVITTEHNYRVGKQQLKRMTLELQKLKSDKQKLTLKEQVAYDECVMQLSIFKERAASISESMNILIEGIEKTKNRVQEANEATFDAIRHSFKESCKMLLPNMSVDLIKIGKLVEHGVKMSFRNHSSKSSDANDHHWKQNLEELSGGQRTMMCLAFILMVAKSQQASLYIMDEVDAALDEQNQTRIAALIRKYIGDKSQVICVSHNVSFQKHCDTILTISKQEGTVILQRTELESVAQEKTPKHS</sequence>
<dbReference type="Proteomes" id="UP001162992">
    <property type="component" value="Chromosome 15"/>
</dbReference>
<accession>A0ACC2BKI1</accession>
<gene>
    <name evidence="1" type="ORF">O6H91_15G085300</name>
</gene>
<reference evidence="2" key="1">
    <citation type="journal article" date="2024" name="Proc. Natl. Acad. Sci. U.S.A.">
        <title>Extraordinary preservation of gene collinearity over three hundred million years revealed in homosporous lycophytes.</title>
        <authorList>
            <person name="Li C."/>
            <person name="Wickell D."/>
            <person name="Kuo L.Y."/>
            <person name="Chen X."/>
            <person name="Nie B."/>
            <person name="Liao X."/>
            <person name="Peng D."/>
            <person name="Ji J."/>
            <person name="Jenkins J."/>
            <person name="Williams M."/>
            <person name="Shu S."/>
            <person name="Plott C."/>
            <person name="Barry K."/>
            <person name="Rajasekar S."/>
            <person name="Grimwood J."/>
            <person name="Han X."/>
            <person name="Sun S."/>
            <person name="Hou Z."/>
            <person name="He W."/>
            <person name="Dai G."/>
            <person name="Sun C."/>
            <person name="Schmutz J."/>
            <person name="Leebens-Mack J.H."/>
            <person name="Li F.W."/>
            <person name="Wang L."/>
        </authorList>
    </citation>
    <scope>NUCLEOTIDE SEQUENCE [LARGE SCALE GENOMIC DNA]</scope>
    <source>
        <strain evidence="2">cv. PW_Plant_1</strain>
    </source>
</reference>
<protein>
    <submittedName>
        <fullName evidence="1">Uncharacterized protein</fullName>
    </submittedName>
</protein>
<evidence type="ECO:0000313" key="1">
    <source>
        <dbReference type="EMBL" id="KAJ7530212.1"/>
    </source>
</evidence>